<accession>A0A0G1MNA5</accession>
<evidence type="ECO:0000313" key="1">
    <source>
        <dbReference type="EMBL" id="KKT82287.1"/>
    </source>
</evidence>
<dbReference type="EMBL" id="LCJR01000009">
    <property type="protein sequence ID" value="KKT82287.1"/>
    <property type="molecule type" value="Genomic_DNA"/>
</dbReference>
<name>A0A0G1MNA5_9BACT</name>
<protein>
    <submittedName>
        <fullName evidence="1">Type I restriction-modification system methyltransferase subunit</fullName>
    </submittedName>
</protein>
<organism evidence="1 2">
    <name type="scientific">Candidatus Yanofskybacteria bacterium GW2011_GWA2_44_9</name>
    <dbReference type="NCBI Taxonomy" id="1619025"/>
    <lineage>
        <taxon>Bacteria</taxon>
        <taxon>Candidatus Yanofskyibacteriota</taxon>
    </lineage>
</organism>
<proteinExistence type="predicted"/>
<dbReference type="AlphaFoldDB" id="A0A0G1MNA5"/>
<reference evidence="1 2" key="1">
    <citation type="journal article" date="2015" name="Nature">
        <title>rRNA introns, odd ribosomes, and small enigmatic genomes across a large radiation of phyla.</title>
        <authorList>
            <person name="Brown C.T."/>
            <person name="Hug L.A."/>
            <person name="Thomas B.C."/>
            <person name="Sharon I."/>
            <person name="Castelle C.J."/>
            <person name="Singh A."/>
            <person name="Wilkins M.J."/>
            <person name="Williams K.H."/>
            <person name="Banfield J.F."/>
        </authorList>
    </citation>
    <scope>NUCLEOTIDE SEQUENCE [LARGE SCALE GENOMIC DNA]</scope>
</reference>
<dbReference type="GO" id="GO:0008168">
    <property type="term" value="F:methyltransferase activity"/>
    <property type="evidence" value="ECO:0007669"/>
    <property type="project" value="UniProtKB-KW"/>
</dbReference>
<gene>
    <name evidence="1" type="ORF">UW79_C0009G0001</name>
</gene>
<evidence type="ECO:0000313" key="2">
    <source>
        <dbReference type="Proteomes" id="UP000034032"/>
    </source>
</evidence>
<dbReference type="GO" id="GO:0032259">
    <property type="term" value="P:methylation"/>
    <property type="evidence" value="ECO:0007669"/>
    <property type="project" value="UniProtKB-KW"/>
</dbReference>
<feature type="non-terminal residue" evidence="1">
    <location>
        <position position="1"/>
    </location>
</feature>
<keyword evidence="1" id="KW-0489">Methyltransferase</keyword>
<comment type="caution">
    <text evidence="1">The sequence shown here is derived from an EMBL/GenBank/DDBJ whole genome shotgun (WGS) entry which is preliminary data.</text>
</comment>
<dbReference type="Proteomes" id="UP000034032">
    <property type="component" value="Unassembled WGS sequence"/>
</dbReference>
<sequence length="166" mass="19229">NAQAFIKNNSILAQRIVAHIENPIDHIKITACVPENKNYIIVDTINQIALNDDIDQYVIWYLLNSKLISWYAYRFIFGKAIRTMQFDNPTTARLPIPENIKDNQTALAKPIKELLKIGQELQNTSVNTDKWHSLKNEIEKAEKQIDEAIYKLYGLTDDEIKTIEQE</sequence>
<keyword evidence="1" id="KW-0808">Transferase</keyword>
<dbReference type="PATRIC" id="fig|1619025.3.peg.351"/>